<proteinExistence type="predicted"/>
<dbReference type="Proteomes" id="UP000006591">
    <property type="component" value="Chromosome 5"/>
</dbReference>
<dbReference type="EnsemblPlants" id="ONIVA05G21100.6">
    <property type="protein sequence ID" value="ONIVA05G21100.6"/>
    <property type="gene ID" value="ONIVA05G21100"/>
</dbReference>
<protein>
    <submittedName>
        <fullName evidence="2">Uncharacterized protein</fullName>
    </submittedName>
</protein>
<evidence type="ECO:0000313" key="2">
    <source>
        <dbReference type="EnsemblPlants" id="ONIVA05G21100.6"/>
    </source>
</evidence>
<feature type="region of interest" description="Disordered" evidence="1">
    <location>
        <begin position="1"/>
        <end position="25"/>
    </location>
</feature>
<dbReference type="HOGENOM" id="CLU_2365790_0_0_1"/>
<dbReference type="Gramene" id="ONIVA05G21100.6">
    <property type="protein sequence ID" value="ONIVA05G21100.6"/>
    <property type="gene ID" value="ONIVA05G21100"/>
</dbReference>
<organism evidence="2">
    <name type="scientific">Oryza nivara</name>
    <name type="common">Indian wild rice</name>
    <name type="synonym">Oryza sativa f. spontanea</name>
    <dbReference type="NCBI Taxonomy" id="4536"/>
    <lineage>
        <taxon>Eukaryota</taxon>
        <taxon>Viridiplantae</taxon>
        <taxon>Streptophyta</taxon>
        <taxon>Embryophyta</taxon>
        <taxon>Tracheophyta</taxon>
        <taxon>Spermatophyta</taxon>
        <taxon>Magnoliopsida</taxon>
        <taxon>Liliopsida</taxon>
        <taxon>Poales</taxon>
        <taxon>Poaceae</taxon>
        <taxon>BOP clade</taxon>
        <taxon>Oryzoideae</taxon>
        <taxon>Oryzeae</taxon>
        <taxon>Oryzinae</taxon>
        <taxon>Oryza</taxon>
    </lineage>
</organism>
<sequence>PDLRCSSPRRPRSPPPEHSYSPRRSPLRLVIHFHSPTAERLTGKESPSQILQGGGTAYSAWCRRPSLSIHRHRLPFSERVQILPIDPISVGIRSKV</sequence>
<evidence type="ECO:0000313" key="3">
    <source>
        <dbReference type="Proteomes" id="UP000006591"/>
    </source>
</evidence>
<reference evidence="2" key="2">
    <citation type="submission" date="2018-04" db="EMBL/GenBank/DDBJ databases">
        <title>OnivRS2 (Oryza nivara Reference Sequence Version 2).</title>
        <authorList>
            <person name="Zhang J."/>
            <person name="Kudrna D."/>
            <person name="Lee S."/>
            <person name="Talag J."/>
            <person name="Rajasekar S."/>
            <person name="Welchert J."/>
            <person name="Hsing Y.-I."/>
            <person name="Wing R.A."/>
        </authorList>
    </citation>
    <scope>NUCLEOTIDE SEQUENCE [LARGE SCALE GENOMIC DNA]</scope>
    <source>
        <strain evidence="2">SL10</strain>
    </source>
</reference>
<name>A0A0E0HFX6_ORYNI</name>
<dbReference type="AlphaFoldDB" id="A0A0E0HFX6"/>
<reference evidence="2" key="1">
    <citation type="submission" date="2015-04" db="UniProtKB">
        <authorList>
            <consortium name="EnsemblPlants"/>
        </authorList>
    </citation>
    <scope>IDENTIFICATION</scope>
    <source>
        <strain evidence="2">SL10</strain>
    </source>
</reference>
<accession>A0A0E0HFX6</accession>
<evidence type="ECO:0000256" key="1">
    <source>
        <dbReference type="SAM" id="MobiDB-lite"/>
    </source>
</evidence>
<keyword evidence="3" id="KW-1185">Reference proteome</keyword>